<dbReference type="InterPro" id="IPR029045">
    <property type="entry name" value="ClpP/crotonase-like_dom_sf"/>
</dbReference>
<name>A0A8T0DHY6_9TREM</name>
<sequence>MRLSKPLVAAITGRAIGGGLELAMACDLRVAEEDSILGLHPRKYCEFYCSSCRSTTVRQNSAS</sequence>
<protein>
    <recommendedName>
        <fullName evidence="5">Enoyl-CoA hydratase</fullName>
    </recommendedName>
</protein>
<evidence type="ECO:0000313" key="3">
    <source>
        <dbReference type="EMBL" id="KAF8567435.1"/>
    </source>
</evidence>
<dbReference type="AlphaFoldDB" id="A0A8T0DHY6"/>
<evidence type="ECO:0000313" key="4">
    <source>
        <dbReference type="Proteomes" id="UP000699462"/>
    </source>
</evidence>
<dbReference type="InterPro" id="IPR018376">
    <property type="entry name" value="Enoyl-CoA_hyd/isom_CS"/>
</dbReference>
<organism evidence="3 4">
    <name type="scientific">Paragonimus westermani</name>
    <dbReference type="NCBI Taxonomy" id="34504"/>
    <lineage>
        <taxon>Eukaryota</taxon>
        <taxon>Metazoa</taxon>
        <taxon>Spiralia</taxon>
        <taxon>Lophotrochozoa</taxon>
        <taxon>Platyhelminthes</taxon>
        <taxon>Trematoda</taxon>
        <taxon>Digenea</taxon>
        <taxon>Plagiorchiida</taxon>
        <taxon>Troglotremata</taxon>
        <taxon>Troglotrematidae</taxon>
        <taxon>Paragonimus</taxon>
    </lineage>
</organism>
<accession>A0A8T0DHY6</accession>
<proteinExistence type="inferred from homology"/>
<dbReference type="EMBL" id="JTDF01003853">
    <property type="protein sequence ID" value="KAF8567435.1"/>
    <property type="molecule type" value="Genomic_DNA"/>
</dbReference>
<evidence type="ECO:0000256" key="1">
    <source>
        <dbReference type="ARBA" id="ARBA00005254"/>
    </source>
</evidence>
<evidence type="ECO:0000256" key="2">
    <source>
        <dbReference type="RuleBase" id="RU003707"/>
    </source>
</evidence>
<dbReference type="PANTHER" id="PTHR43802">
    <property type="entry name" value="ENOYL-COA HYDRATASE"/>
    <property type="match status" value="1"/>
</dbReference>
<dbReference type="Gene3D" id="3.90.226.10">
    <property type="entry name" value="2-enoyl-CoA Hydratase, Chain A, domain 1"/>
    <property type="match status" value="1"/>
</dbReference>
<comment type="caution">
    <text evidence="3">The sequence shown here is derived from an EMBL/GenBank/DDBJ whole genome shotgun (WGS) entry which is preliminary data.</text>
</comment>
<reference evidence="3 4" key="1">
    <citation type="submission" date="2019-07" db="EMBL/GenBank/DDBJ databases">
        <title>Annotation for the trematode Paragonimus westermani.</title>
        <authorList>
            <person name="Choi Y.-J."/>
        </authorList>
    </citation>
    <scope>NUCLEOTIDE SEQUENCE [LARGE SCALE GENOMIC DNA]</scope>
    <source>
        <strain evidence="3">180907_Pwestermani</strain>
    </source>
</reference>
<dbReference type="PANTHER" id="PTHR43802:SF1">
    <property type="entry name" value="IP11341P-RELATED"/>
    <property type="match status" value="1"/>
</dbReference>
<dbReference type="SUPFAM" id="SSF52096">
    <property type="entry name" value="ClpP/crotonase"/>
    <property type="match status" value="1"/>
</dbReference>
<dbReference type="Proteomes" id="UP000699462">
    <property type="component" value="Unassembled WGS sequence"/>
</dbReference>
<dbReference type="PROSITE" id="PS00166">
    <property type="entry name" value="ENOYL_COA_HYDRATASE"/>
    <property type="match status" value="1"/>
</dbReference>
<dbReference type="OrthoDB" id="292693at2759"/>
<evidence type="ECO:0008006" key="5">
    <source>
        <dbReference type="Google" id="ProtNLM"/>
    </source>
</evidence>
<keyword evidence="4" id="KW-1185">Reference proteome</keyword>
<dbReference type="GO" id="GO:0003824">
    <property type="term" value="F:catalytic activity"/>
    <property type="evidence" value="ECO:0007669"/>
    <property type="project" value="InterPro"/>
</dbReference>
<dbReference type="InterPro" id="IPR001753">
    <property type="entry name" value="Enoyl-CoA_hydra/iso"/>
</dbReference>
<gene>
    <name evidence="3" type="ORF">P879_11075</name>
</gene>
<dbReference type="Pfam" id="PF00378">
    <property type="entry name" value="ECH_1"/>
    <property type="match status" value="1"/>
</dbReference>
<comment type="similarity">
    <text evidence="1 2">Belongs to the enoyl-CoA hydratase/isomerase family.</text>
</comment>